<keyword evidence="13" id="KW-1185">Reference proteome</keyword>
<dbReference type="InterPro" id="IPR055348">
    <property type="entry name" value="DctQ"/>
</dbReference>
<comment type="similarity">
    <text evidence="8 9">Belongs to the TRAP transporter small permease family.</text>
</comment>
<keyword evidence="6 9" id="KW-1133">Transmembrane helix</keyword>
<comment type="subcellular location">
    <subcellularLocation>
        <location evidence="1 9">Cell inner membrane</location>
        <topology evidence="1 9">Multi-pass membrane protein</topology>
    </subcellularLocation>
</comment>
<reference evidence="13" key="1">
    <citation type="submission" date="2018-05" db="EMBL/GenBank/DDBJ databases">
        <authorList>
            <person name="Li Y."/>
        </authorList>
    </citation>
    <scope>NUCLEOTIDE SEQUENCE [LARGE SCALE GENOMIC DNA]</scope>
    <source>
        <strain evidence="13">3d-2-2</strain>
    </source>
</reference>
<feature type="transmembrane region" description="Helical" evidence="9">
    <location>
        <begin position="152"/>
        <end position="174"/>
    </location>
</feature>
<evidence type="ECO:0000256" key="9">
    <source>
        <dbReference type="RuleBase" id="RU369079"/>
    </source>
</evidence>
<feature type="transmembrane region" description="Helical" evidence="9">
    <location>
        <begin position="73"/>
        <end position="90"/>
    </location>
</feature>
<feature type="compositionally biased region" description="Basic and acidic residues" evidence="10">
    <location>
        <begin position="209"/>
        <end position="223"/>
    </location>
</feature>
<keyword evidence="7 9" id="KW-0472">Membrane</keyword>
<accession>A0A2V1K6Q0</accession>
<sequence length="223" mass="24343">MERHRRPGTGAHRRGQVNMDNHSPLMRLCSKAGDAAALACGLLILAASVVITLEIMARNLFGMSFNGADELSGYALAITSTWALSATLLARRHIRIDSLYAILPRPVQLALDVLSIVAMLAFFGLVLRYGWVMVDRSLTINAKSMTPLGTPLAIPQILWLAGLALFCLIAAILLCKALGRLLRRDWNGARQLISNRSTLEEVHEELEDAASRDGQARQAKESS</sequence>
<organism evidence="12 13">
    <name type="scientific">Corticimicrobacter populi</name>
    <dbReference type="NCBI Taxonomy" id="2175229"/>
    <lineage>
        <taxon>Bacteria</taxon>
        <taxon>Pseudomonadati</taxon>
        <taxon>Pseudomonadota</taxon>
        <taxon>Betaproteobacteria</taxon>
        <taxon>Burkholderiales</taxon>
        <taxon>Alcaligenaceae</taxon>
        <taxon>Corticimicrobacter</taxon>
    </lineage>
</organism>
<evidence type="ECO:0000256" key="8">
    <source>
        <dbReference type="ARBA" id="ARBA00038436"/>
    </source>
</evidence>
<proteinExistence type="inferred from homology"/>
<dbReference type="GO" id="GO:0005886">
    <property type="term" value="C:plasma membrane"/>
    <property type="evidence" value="ECO:0007669"/>
    <property type="project" value="UniProtKB-SubCell"/>
</dbReference>
<dbReference type="PANTHER" id="PTHR35011">
    <property type="entry name" value="2,3-DIKETO-L-GULONATE TRAP TRANSPORTER SMALL PERMEASE PROTEIN YIAM"/>
    <property type="match status" value="1"/>
</dbReference>
<feature type="transmembrane region" description="Helical" evidence="9">
    <location>
        <begin position="35"/>
        <end position="53"/>
    </location>
</feature>
<keyword evidence="3" id="KW-1003">Cell membrane</keyword>
<feature type="region of interest" description="Disordered" evidence="10">
    <location>
        <begin position="204"/>
        <end position="223"/>
    </location>
</feature>
<evidence type="ECO:0000256" key="3">
    <source>
        <dbReference type="ARBA" id="ARBA00022475"/>
    </source>
</evidence>
<protein>
    <recommendedName>
        <fullName evidence="9">TRAP transporter small permease protein</fullName>
    </recommendedName>
</protein>
<dbReference type="GO" id="GO:0022857">
    <property type="term" value="F:transmembrane transporter activity"/>
    <property type="evidence" value="ECO:0007669"/>
    <property type="project" value="UniProtKB-UniRule"/>
</dbReference>
<dbReference type="EMBL" id="QETA01000001">
    <property type="protein sequence ID" value="PWF24642.1"/>
    <property type="molecule type" value="Genomic_DNA"/>
</dbReference>
<evidence type="ECO:0000256" key="6">
    <source>
        <dbReference type="ARBA" id="ARBA00022989"/>
    </source>
</evidence>
<comment type="caution">
    <text evidence="12">The sequence shown here is derived from an EMBL/GenBank/DDBJ whole genome shotgun (WGS) entry which is preliminary data.</text>
</comment>
<dbReference type="Pfam" id="PF04290">
    <property type="entry name" value="DctQ"/>
    <property type="match status" value="1"/>
</dbReference>
<keyword evidence="2 9" id="KW-0813">Transport</keyword>
<evidence type="ECO:0000256" key="5">
    <source>
        <dbReference type="ARBA" id="ARBA00022692"/>
    </source>
</evidence>
<comment type="function">
    <text evidence="9">Part of the tripartite ATP-independent periplasmic (TRAP) transport system.</text>
</comment>
<evidence type="ECO:0000256" key="10">
    <source>
        <dbReference type="SAM" id="MobiDB-lite"/>
    </source>
</evidence>
<keyword evidence="5 9" id="KW-0812">Transmembrane</keyword>
<gene>
    <name evidence="12" type="ORF">DD235_00095</name>
</gene>
<keyword evidence="4 9" id="KW-0997">Cell inner membrane</keyword>
<dbReference type="AlphaFoldDB" id="A0A2V1K6Q0"/>
<feature type="domain" description="Tripartite ATP-independent periplasmic transporters DctQ component" evidence="11">
    <location>
        <begin position="49"/>
        <end position="177"/>
    </location>
</feature>
<comment type="subunit">
    <text evidence="9">The complex comprises the extracytoplasmic solute receptor protein and the two transmembrane proteins.</text>
</comment>
<evidence type="ECO:0000313" key="12">
    <source>
        <dbReference type="EMBL" id="PWF24642.1"/>
    </source>
</evidence>
<evidence type="ECO:0000259" key="11">
    <source>
        <dbReference type="Pfam" id="PF04290"/>
    </source>
</evidence>
<dbReference type="InterPro" id="IPR007387">
    <property type="entry name" value="TRAP_DctQ"/>
</dbReference>
<dbReference type="Proteomes" id="UP000245212">
    <property type="component" value="Unassembled WGS sequence"/>
</dbReference>
<dbReference type="PANTHER" id="PTHR35011:SF10">
    <property type="entry name" value="TRAP TRANSPORTER SMALL PERMEASE PROTEIN"/>
    <property type="match status" value="1"/>
</dbReference>
<evidence type="ECO:0000256" key="2">
    <source>
        <dbReference type="ARBA" id="ARBA00022448"/>
    </source>
</evidence>
<dbReference type="GO" id="GO:0015740">
    <property type="term" value="P:C4-dicarboxylate transport"/>
    <property type="evidence" value="ECO:0007669"/>
    <property type="project" value="TreeGrafter"/>
</dbReference>
<feature type="transmembrane region" description="Helical" evidence="9">
    <location>
        <begin position="111"/>
        <end position="132"/>
    </location>
</feature>
<evidence type="ECO:0000313" key="13">
    <source>
        <dbReference type="Proteomes" id="UP000245212"/>
    </source>
</evidence>
<evidence type="ECO:0000256" key="7">
    <source>
        <dbReference type="ARBA" id="ARBA00023136"/>
    </source>
</evidence>
<name>A0A2V1K6Q0_9BURK</name>
<evidence type="ECO:0000256" key="1">
    <source>
        <dbReference type="ARBA" id="ARBA00004429"/>
    </source>
</evidence>
<evidence type="ECO:0000256" key="4">
    <source>
        <dbReference type="ARBA" id="ARBA00022519"/>
    </source>
</evidence>